<proteinExistence type="predicted"/>
<sequence length="76" mass="8910">MVIPSPVHASYLLLFMPKLFPDKLSPCLILCPDHSSSQPVRSVKFKRLQPREYWPEEVQDFVKDLVLQRQLKCIDN</sequence>
<dbReference type="EMBL" id="JAUCMV010000001">
    <property type="protein sequence ID" value="KAK0423476.1"/>
    <property type="molecule type" value="Genomic_DNA"/>
</dbReference>
<comment type="caution">
    <text evidence="1">The sequence shown here is derived from an EMBL/GenBank/DDBJ whole genome shotgun (WGS) entry which is preliminary data.</text>
</comment>
<evidence type="ECO:0000313" key="1">
    <source>
        <dbReference type="EMBL" id="KAK0423476.1"/>
    </source>
</evidence>
<reference evidence="1" key="1">
    <citation type="submission" date="2023-06" db="EMBL/GenBank/DDBJ databases">
        <title>Genomic analysis of the entomopathogenic nematode Steinernema hermaphroditum.</title>
        <authorList>
            <person name="Schwarz E.M."/>
            <person name="Heppert J.K."/>
            <person name="Baniya A."/>
            <person name="Schwartz H.T."/>
            <person name="Tan C.-H."/>
            <person name="Antoshechkin I."/>
            <person name="Sternberg P.W."/>
            <person name="Goodrich-Blair H."/>
            <person name="Dillman A.R."/>
        </authorList>
    </citation>
    <scope>NUCLEOTIDE SEQUENCE</scope>
    <source>
        <strain evidence="1">PS9179</strain>
        <tissue evidence="1">Whole animal</tissue>
    </source>
</reference>
<protein>
    <submittedName>
        <fullName evidence="1">Uncharacterized protein</fullName>
    </submittedName>
</protein>
<evidence type="ECO:0000313" key="2">
    <source>
        <dbReference type="Proteomes" id="UP001175271"/>
    </source>
</evidence>
<name>A0AA39IH68_9BILA</name>
<accession>A0AA39IH68</accession>
<organism evidence="1 2">
    <name type="scientific">Steinernema hermaphroditum</name>
    <dbReference type="NCBI Taxonomy" id="289476"/>
    <lineage>
        <taxon>Eukaryota</taxon>
        <taxon>Metazoa</taxon>
        <taxon>Ecdysozoa</taxon>
        <taxon>Nematoda</taxon>
        <taxon>Chromadorea</taxon>
        <taxon>Rhabditida</taxon>
        <taxon>Tylenchina</taxon>
        <taxon>Panagrolaimomorpha</taxon>
        <taxon>Strongyloidoidea</taxon>
        <taxon>Steinernematidae</taxon>
        <taxon>Steinernema</taxon>
    </lineage>
</organism>
<keyword evidence="2" id="KW-1185">Reference proteome</keyword>
<dbReference type="Proteomes" id="UP001175271">
    <property type="component" value="Unassembled WGS sequence"/>
</dbReference>
<gene>
    <name evidence="1" type="ORF">QR680_008162</name>
</gene>
<dbReference type="AlphaFoldDB" id="A0AA39IH68"/>